<dbReference type="PROSITE" id="PS00615">
    <property type="entry name" value="C_TYPE_LECTIN_1"/>
    <property type="match status" value="1"/>
</dbReference>
<dbReference type="InterPro" id="IPR018378">
    <property type="entry name" value="C-type_lectin_CS"/>
</dbReference>
<proteinExistence type="predicted"/>
<protein>
    <recommendedName>
        <fullName evidence="2">C-type lectin domain-containing protein</fullName>
    </recommendedName>
</protein>
<sequence>MVASPGIKEGTNLKAACPEGFERHGTGCYKALESNASWPEAKVYCSVLGGDLAQIEDDVENTIIMGLISRLHVSKDDEYFWLDGSDILSENEWRWMGQKGASQPMTFTNWRQGQPDNGWGSEHCLEIVHDKWNDDRCELPRSFICEAQ</sequence>
<name>A0ABD3VC31_SINWO</name>
<dbReference type="InterPro" id="IPR001304">
    <property type="entry name" value="C-type_lectin-like"/>
</dbReference>
<dbReference type="PANTHER" id="PTHR22803">
    <property type="entry name" value="MANNOSE, PHOSPHOLIPASE, LECTIN RECEPTOR RELATED"/>
    <property type="match status" value="1"/>
</dbReference>
<dbReference type="CDD" id="cd00037">
    <property type="entry name" value="CLECT"/>
    <property type="match status" value="1"/>
</dbReference>
<dbReference type="Pfam" id="PF00059">
    <property type="entry name" value="Lectin_C"/>
    <property type="match status" value="1"/>
</dbReference>
<dbReference type="InterPro" id="IPR016187">
    <property type="entry name" value="CTDL_fold"/>
</dbReference>
<accession>A0ABD3VC31</accession>
<evidence type="ECO:0000313" key="3">
    <source>
        <dbReference type="EMBL" id="KAL3859146.1"/>
    </source>
</evidence>
<organism evidence="3 4">
    <name type="scientific">Sinanodonta woodiana</name>
    <name type="common">Chinese pond mussel</name>
    <name type="synonym">Anodonta woodiana</name>
    <dbReference type="NCBI Taxonomy" id="1069815"/>
    <lineage>
        <taxon>Eukaryota</taxon>
        <taxon>Metazoa</taxon>
        <taxon>Spiralia</taxon>
        <taxon>Lophotrochozoa</taxon>
        <taxon>Mollusca</taxon>
        <taxon>Bivalvia</taxon>
        <taxon>Autobranchia</taxon>
        <taxon>Heteroconchia</taxon>
        <taxon>Palaeoheterodonta</taxon>
        <taxon>Unionida</taxon>
        <taxon>Unionoidea</taxon>
        <taxon>Unionidae</taxon>
        <taxon>Unioninae</taxon>
        <taxon>Sinanodonta</taxon>
    </lineage>
</organism>
<dbReference type="InterPro" id="IPR016186">
    <property type="entry name" value="C-type_lectin-like/link_sf"/>
</dbReference>
<comment type="caution">
    <text evidence="3">The sequence shown here is derived from an EMBL/GenBank/DDBJ whole genome shotgun (WGS) entry which is preliminary data.</text>
</comment>
<reference evidence="3 4" key="1">
    <citation type="submission" date="2024-11" db="EMBL/GenBank/DDBJ databases">
        <title>Chromosome-level genome assembly of the freshwater bivalve Anodonta woodiana.</title>
        <authorList>
            <person name="Chen X."/>
        </authorList>
    </citation>
    <scope>NUCLEOTIDE SEQUENCE [LARGE SCALE GENOMIC DNA]</scope>
    <source>
        <strain evidence="3">MN2024</strain>
        <tissue evidence="3">Gills</tissue>
    </source>
</reference>
<keyword evidence="1" id="KW-1015">Disulfide bond</keyword>
<gene>
    <name evidence="3" type="ORF">ACJMK2_009378</name>
</gene>
<dbReference type="SUPFAM" id="SSF56436">
    <property type="entry name" value="C-type lectin-like"/>
    <property type="match status" value="1"/>
</dbReference>
<keyword evidence="4" id="KW-1185">Reference proteome</keyword>
<dbReference type="Proteomes" id="UP001634394">
    <property type="component" value="Unassembled WGS sequence"/>
</dbReference>
<evidence type="ECO:0000259" key="2">
    <source>
        <dbReference type="PROSITE" id="PS50041"/>
    </source>
</evidence>
<dbReference type="SMART" id="SM00034">
    <property type="entry name" value="CLECT"/>
    <property type="match status" value="1"/>
</dbReference>
<dbReference type="PROSITE" id="PS50041">
    <property type="entry name" value="C_TYPE_LECTIN_2"/>
    <property type="match status" value="1"/>
</dbReference>
<dbReference type="Gene3D" id="3.10.100.10">
    <property type="entry name" value="Mannose-Binding Protein A, subunit A"/>
    <property type="match status" value="1"/>
</dbReference>
<dbReference type="InterPro" id="IPR050111">
    <property type="entry name" value="C-type_lectin/snaclec_domain"/>
</dbReference>
<dbReference type="EMBL" id="JBJQND010000012">
    <property type="protein sequence ID" value="KAL3859146.1"/>
    <property type="molecule type" value="Genomic_DNA"/>
</dbReference>
<evidence type="ECO:0000256" key="1">
    <source>
        <dbReference type="ARBA" id="ARBA00023157"/>
    </source>
</evidence>
<dbReference type="AlphaFoldDB" id="A0ABD3VC31"/>
<evidence type="ECO:0000313" key="4">
    <source>
        <dbReference type="Proteomes" id="UP001634394"/>
    </source>
</evidence>
<feature type="domain" description="C-type lectin" evidence="2">
    <location>
        <begin position="24"/>
        <end position="146"/>
    </location>
</feature>